<organism evidence="4 5">
    <name type="scientific">Patiria miniata</name>
    <name type="common">Bat star</name>
    <name type="synonym">Asterina miniata</name>
    <dbReference type="NCBI Taxonomy" id="46514"/>
    <lineage>
        <taxon>Eukaryota</taxon>
        <taxon>Metazoa</taxon>
        <taxon>Echinodermata</taxon>
        <taxon>Eleutherozoa</taxon>
        <taxon>Asterozoa</taxon>
        <taxon>Asteroidea</taxon>
        <taxon>Valvatacea</taxon>
        <taxon>Valvatida</taxon>
        <taxon>Asterinidae</taxon>
        <taxon>Patiria</taxon>
    </lineage>
</organism>
<feature type="region of interest" description="Disordered" evidence="1">
    <location>
        <begin position="268"/>
        <end position="300"/>
    </location>
</feature>
<feature type="signal peptide" evidence="3">
    <location>
        <begin position="1"/>
        <end position="31"/>
    </location>
</feature>
<dbReference type="OrthoDB" id="10566038at2759"/>
<keyword evidence="2" id="KW-1133">Transmembrane helix</keyword>
<dbReference type="EnsemblMetazoa" id="XM_038198934.1">
    <property type="protein sequence ID" value="XP_038054862.1"/>
    <property type="gene ID" value="LOC119727041"/>
</dbReference>
<accession>A0A913ZTD2</accession>
<evidence type="ECO:0000256" key="3">
    <source>
        <dbReference type="SAM" id="SignalP"/>
    </source>
</evidence>
<feature type="chain" id="PRO_5037824156" evidence="3">
    <location>
        <begin position="32"/>
        <end position="400"/>
    </location>
</feature>
<evidence type="ECO:0000313" key="4">
    <source>
        <dbReference type="EnsemblMetazoa" id="XP_038054862.1"/>
    </source>
</evidence>
<feature type="compositionally biased region" description="Basic and acidic residues" evidence="1">
    <location>
        <begin position="367"/>
        <end position="381"/>
    </location>
</feature>
<dbReference type="GeneID" id="119727041"/>
<keyword evidence="5" id="KW-1185">Reference proteome</keyword>
<feature type="region of interest" description="Disordered" evidence="1">
    <location>
        <begin position="142"/>
        <end position="167"/>
    </location>
</feature>
<keyword evidence="2" id="KW-0472">Membrane</keyword>
<keyword evidence="2" id="KW-0812">Transmembrane</keyword>
<dbReference type="AlphaFoldDB" id="A0A913ZTD2"/>
<feature type="region of interest" description="Disordered" evidence="1">
    <location>
        <begin position="338"/>
        <end position="400"/>
    </location>
</feature>
<dbReference type="RefSeq" id="XP_038054862.1">
    <property type="nucleotide sequence ID" value="XM_038198934.1"/>
</dbReference>
<dbReference type="Proteomes" id="UP000887568">
    <property type="component" value="Unplaced"/>
</dbReference>
<name>A0A913ZTD2_PATMI</name>
<keyword evidence="3" id="KW-0732">Signal</keyword>
<proteinExistence type="predicted"/>
<evidence type="ECO:0000256" key="1">
    <source>
        <dbReference type="SAM" id="MobiDB-lite"/>
    </source>
</evidence>
<evidence type="ECO:0000256" key="2">
    <source>
        <dbReference type="SAM" id="Phobius"/>
    </source>
</evidence>
<feature type="region of interest" description="Disordered" evidence="1">
    <location>
        <begin position="210"/>
        <end position="256"/>
    </location>
</feature>
<evidence type="ECO:0000313" key="5">
    <source>
        <dbReference type="Proteomes" id="UP000887568"/>
    </source>
</evidence>
<dbReference type="OMA" id="HIRRSEP"/>
<feature type="compositionally biased region" description="Polar residues" evidence="1">
    <location>
        <begin position="143"/>
        <end position="167"/>
    </location>
</feature>
<reference evidence="4" key="1">
    <citation type="submission" date="2022-11" db="UniProtKB">
        <authorList>
            <consortium name="EnsemblMetazoa"/>
        </authorList>
    </citation>
    <scope>IDENTIFICATION</scope>
</reference>
<sequence>MRQLAAELRPVITAGCVLVFLLLGGIPCTSGAGTVRSLPRVLNASLSEIRDYFCDSDMCRPGPACKLCRQDRDHDAYCEKPLEETSNGDCDWDQDLYCTYNDASVCVYDQDFSSSCMYYYTILGPLIYCVCDGSEVPRGLRCSDTTSAPTQQTRKPTTSSPPEATLPSSQTNVEAIIIGSVLSAVLLLVLLIIFWLCWTKKLTLLRRSQNAAGDAHDGTNSKDKDHPLKLQPRELGTNADQKPDSPGLLNPTYSTSLDLNQDHYYSKIRDEGGTPVEGRKRHAQDDHVRPSAPPIDTEAPADHHYFVLERDGEQVETDDQAGSPEEPNNHDYFVLEKDDSQHGNDYGENVNATDGATSRPRASADVSYDHIRRSEPGHSEDAPLSQVTGYDHIKRPGQNV</sequence>
<feature type="compositionally biased region" description="Basic and acidic residues" evidence="1">
    <location>
        <begin position="214"/>
        <end position="232"/>
    </location>
</feature>
<feature type="transmembrane region" description="Helical" evidence="2">
    <location>
        <begin position="175"/>
        <end position="198"/>
    </location>
</feature>
<protein>
    <submittedName>
        <fullName evidence="4">Uncharacterized protein</fullName>
    </submittedName>
</protein>